<dbReference type="Pfam" id="PF00673">
    <property type="entry name" value="Ribosomal_L5_C"/>
    <property type="match status" value="1"/>
</dbReference>
<keyword evidence="5" id="KW-0699">rRNA-binding</keyword>
<evidence type="ECO:0000259" key="8">
    <source>
        <dbReference type="Pfam" id="PF00673"/>
    </source>
</evidence>
<organism evidence="9 10">
    <name type="scientific">Candidatus Uhrbacteria bacterium RIFCSPLOWO2_02_FULL_51_9</name>
    <dbReference type="NCBI Taxonomy" id="1802410"/>
    <lineage>
        <taxon>Bacteria</taxon>
        <taxon>Candidatus Uhriibacteriota</taxon>
    </lineage>
</organism>
<evidence type="ECO:0000256" key="2">
    <source>
        <dbReference type="ARBA" id="ARBA00022980"/>
    </source>
</evidence>
<evidence type="ECO:0000256" key="1">
    <source>
        <dbReference type="ARBA" id="ARBA00008553"/>
    </source>
</evidence>
<dbReference type="STRING" id="1802410.A3H75_03000"/>
<dbReference type="InterPro" id="IPR022803">
    <property type="entry name" value="Ribosomal_uL5_dom_sf"/>
</dbReference>
<dbReference type="GO" id="GO:0003735">
    <property type="term" value="F:structural constituent of ribosome"/>
    <property type="evidence" value="ECO:0007669"/>
    <property type="project" value="InterPro"/>
</dbReference>
<accession>A0A1F7VDU7</accession>
<dbReference type="InterPro" id="IPR002132">
    <property type="entry name" value="Ribosomal_uL5"/>
</dbReference>
<sequence length="183" mass="20536">MARLFKHYQKEIVPALKRDLGLKNVMQVPRIQKVVVNVGIGKRTKEADHLKKVTALLERITGQKPSPRPSRISIAGFKMREGMVVGARVTIRGPRMYDFLERLTAVVFPRIRDFRGISVKGFDGRGNYSWGMTEVNAFPEATPEDIELGQPFEITVATSALTNVAGERLLRALGFPFNDTLIK</sequence>
<keyword evidence="5" id="KW-0694">RNA-binding</keyword>
<evidence type="ECO:0000256" key="3">
    <source>
        <dbReference type="ARBA" id="ARBA00023274"/>
    </source>
</evidence>
<dbReference type="GO" id="GO:0000049">
    <property type="term" value="F:tRNA binding"/>
    <property type="evidence" value="ECO:0007669"/>
    <property type="project" value="UniProtKB-UniRule"/>
</dbReference>
<dbReference type="Pfam" id="PF00281">
    <property type="entry name" value="Ribosomal_L5"/>
    <property type="match status" value="1"/>
</dbReference>
<dbReference type="NCBIfam" id="NF000585">
    <property type="entry name" value="PRK00010.1"/>
    <property type="match status" value="1"/>
</dbReference>
<name>A0A1F7VDU7_9BACT</name>
<dbReference type="FunFam" id="3.30.1440.10:FF:000001">
    <property type="entry name" value="50S ribosomal protein L5"/>
    <property type="match status" value="1"/>
</dbReference>
<keyword evidence="3 5" id="KW-0687">Ribonucleoprotein</keyword>
<dbReference type="SUPFAM" id="SSF55282">
    <property type="entry name" value="RL5-like"/>
    <property type="match status" value="1"/>
</dbReference>
<dbReference type="GO" id="GO:1990904">
    <property type="term" value="C:ribonucleoprotein complex"/>
    <property type="evidence" value="ECO:0007669"/>
    <property type="project" value="UniProtKB-KW"/>
</dbReference>
<dbReference type="HAMAP" id="MF_01333_B">
    <property type="entry name" value="Ribosomal_uL5_B"/>
    <property type="match status" value="1"/>
</dbReference>
<dbReference type="Proteomes" id="UP000176678">
    <property type="component" value="Unassembled WGS sequence"/>
</dbReference>
<dbReference type="PIRSF" id="PIRSF002161">
    <property type="entry name" value="Ribosomal_L5"/>
    <property type="match status" value="1"/>
</dbReference>
<evidence type="ECO:0000313" key="10">
    <source>
        <dbReference type="Proteomes" id="UP000176678"/>
    </source>
</evidence>
<keyword evidence="2 5" id="KW-0689">Ribosomal protein</keyword>
<dbReference type="EMBL" id="MGES01000032">
    <property type="protein sequence ID" value="OGL88689.1"/>
    <property type="molecule type" value="Genomic_DNA"/>
</dbReference>
<proteinExistence type="inferred from homology"/>
<dbReference type="GO" id="GO:0019843">
    <property type="term" value="F:rRNA binding"/>
    <property type="evidence" value="ECO:0007669"/>
    <property type="project" value="UniProtKB-UniRule"/>
</dbReference>
<dbReference type="AlphaFoldDB" id="A0A1F7VDU7"/>
<keyword evidence="5" id="KW-0820">tRNA-binding</keyword>
<evidence type="ECO:0000256" key="4">
    <source>
        <dbReference type="ARBA" id="ARBA00035245"/>
    </source>
</evidence>
<evidence type="ECO:0000256" key="6">
    <source>
        <dbReference type="RuleBase" id="RU003930"/>
    </source>
</evidence>
<dbReference type="InterPro" id="IPR031309">
    <property type="entry name" value="Ribosomal_uL5_C"/>
</dbReference>
<protein>
    <recommendedName>
        <fullName evidence="4 5">Large ribosomal subunit protein uL5</fullName>
    </recommendedName>
</protein>
<dbReference type="InterPro" id="IPR020930">
    <property type="entry name" value="Ribosomal_uL5_bac-type"/>
</dbReference>
<evidence type="ECO:0000313" key="9">
    <source>
        <dbReference type="EMBL" id="OGL88689.1"/>
    </source>
</evidence>
<evidence type="ECO:0000256" key="5">
    <source>
        <dbReference type="HAMAP-Rule" id="MF_01333"/>
    </source>
</evidence>
<evidence type="ECO:0000259" key="7">
    <source>
        <dbReference type="Pfam" id="PF00281"/>
    </source>
</evidence>
<feature type="domain" description="Large ribosomal subunit protein uL5 C-terminal" evidence="8">
    <location>
        <begin position="85"/>
        <end position="177"/>
    </location>
</feature>
<dbReference type="PANTHER" id="PTHR11994">
    <property type="entry name" value="60S RIBOSOMAL PROTEIN L11-RELATED"/>
    <property type="match status" value="1"/>
</dbReference>
<dbReference type="GO" id="GO:0005840">
    <property type="term" value="C:ribosome"/>
    <property type="evidence" value="ECO:0007669"/>
    <property type="project" value="UniProtKB-KW"/>
</dbReference>
<gene>
    <name evidence="5" type="primary">rplE</name>
    <name evidence="9" type="ORF">A3H75_03000</name>
</gene>
<dbReference type="GO" id="GO:0006412">
    <property type="term" value="P:translation"/>
    <property type="evidence" value="ECO:0007669"/>
    <property type="project" value="UniProtKB-UniRule"/>
</dbReference>
<comment type="similarity">
    <text evidence="1 5 6">Belongs to the universal ribosomal protein uL5 family.</text>
</comment>
<feature type="domain" description="Large ribosomal subunit protein uL5 N-terminal" evidence="7">
    <location>
        <begin position="24"/>
        <end position="80"/>
    </location>
</feature>
<comment type="caution">
    <text evidence="9">The sequence shown here is derived from an EMBL/GenBank/DDBJ whole genome shotgun (WGS) entry which is preliminary data.</text>
</comment>
<dbReference type="Gene3D" id="3.30.1440.10">
    <property type="match status" value="1"/>
</dbReference>
<comment type="function">
    <text evidence="5">This is 1 of the proteins that bind and probably mediate the attachment of the 5S RNA into the large ribosomal subunit, where it forms part of the central protuberance. In the 70S ribosome it contacts protein S13 of the 30S subunit (bridge B1b), connecting the 2 subunits; this bridge is implicated in subunit movement. Contacts the P site tRNA; the 5S rRNA and some of its associated proteins might help stabilize positioning of ribosome-bound tRNAs.</text>
</comment>
<comment type="subunit">
    <text evidence="5">Part of the 50S ribosomal subunit; part of the 5S rRNA/L5/L18/L25 subcomplex. Contacts the 5S rRNA and the P site tRNA. Forms a bridge to the 30S subunit in the 70S ribosome.</text>
</comment>
<reference evidence="9 10" key="1">
    <citation type="journal article" date="2016" name="Nat. Commun.">
        <title>Thousands of microbial genomes shed light on interconnected biogeochemical processes in an aquifer system.</title>
        <authorList>
            <person name="Anantharaman K."/>
            <person name="Brown C.T."/>
            <person name="Hug L.A."/>
            <person name="Sharon I."/>
            <person name="Castelle C.J."/>
            <person name="Probst A.J."/>
            <person name="Thomas B.C."/>
            <person name="Singh A."/>
            <person name="Wilkins M.J."/>
            <person name="Karaoz U."/>
            <person name="Brodie E.L."/>
            <person name="Williams K.H."/>
            <person name="Hubbard S.S."/>
            <person name="Banfield J.F."/>
        </authorList>
    </citation>
    <scope>NUCLEOTIDE SEQUENCE [LARGE SCALE GENOMIC DNA]</scope>
</reference>
<dbReference type="InterPro" id="IPR031310">
    <property type="entry name" value="Ribosomal_uL5_N"/>
</dbReference>